<sequence length="103" mass="11083">MRGKEAPSDVRRLEGKWASNDLWRRVLKKSPAKPLIFLGRGCDKALCNTPQGAYTCQGPQSGGVVCPKCVSTPNSILSSNNSSTFNTPGHSSSNPTNEYDQQG</sequence>
<organism evidence="2 3">
    <name type="scientific">Puccinia graminis f. sp. tritici</name>
    <dbReference type="NCBI Taxonomy" id="56615"/>
    <lineage>
        <taxon>Eukaryota</taxon>
        <taxon>Fungi</taxon>
        <taxon>Dikarya</taxon>
        <taxon>Basidiomycota</taxon>
        <taxon>Pucciniomycotina</taxon>
        <taxon>Pucciniomycetes</taxon>
        <taxon>Pucciniales</taxon>
        <taxon>Pucciniaceae</taxon>
        <taxon>Puccinia</taxon>
    </lineage>
</organism>
<feature type="region of interest" description="Disordered" evidence="1">
    <location>
        <begin position="77"/>
        <end position="103"/>
    </location>
</feature>
<proteinExistence type="predicted"/>
<dbReference type="AlphaFoldDB" id="A0A5B0LWN3"/>
<evidence type="ECO:0000313" key="2">
    <source>
        <dbReference type="EMBL" id="KAA1068902.1"/>
    </source>
</evidence>
<protein>
    <submittedName>
        <fullName evidence="2">Uncharacterized protein</fullName>
    </submittedName>
</protein>
<evidence type="ECO:0000313" key="3">
    <source>
        <dbReference type="Proteomes" id="UP000324748"/>
    </source>
</evidence>
<accession>A0A5B0LWN3</accession>
<name>A0A5B0LWN3_PUCGR</name>
<evidence type="ECO:0000256" key="1">
    <source>
        <dbReference type="SAM" id="MobiDB-lite"/>
    </source>
</evidence>
<gene>
    <name evidence="2" type="ORF">PGT21_005222</name>
</gene>
<dbReference type="EMBL" id="VSWC01000183">
    <property type="protein sequence ID" value="KAA1068902.1"/>
    <property type="molecule type" value="Genomic_DNA"/>
</dbReference>
<comment type="caution">
    <text evidence="2">The sequence shown here is derived from an EMBL/GenBank/DDBJ whole genome shotgun (WGS) entry which is preliminary data.</text>
</comment>
<dbReference type="Proteomes" id="UP000324748">
    <property type="component" value="Unassembled WGS sequence"/>
</dbReference>
<reference evidence="2 3" key="1">
    <citation type="submission" date="2019-05" db="EMBL/GenBank/DDBJ databases">
        <title>Emergence of the Ug99 lineage of the wheat stem rust pathogen through somatic hybridization.</title>
        <authorList>
            <person name="Li F."/>
            <person name="Upadhyaya N.M."/>
            <person name="Sperschneider J."/>
            <person name="Matny O."/>
            <person name="Nguyen-Phuc H."/>
            <person name="Mago R."/>
            <person name="Raley C."/>
            <person name="Miller M.E."/>
            <person name="Silverstein K.A.T."/>
            <person name="Henningsen E."/>
            <person name="Hirsch C.D."/>
            <person name="Visser B."/>
            <person name="Pretorius Z.A."/>
            <person name="Steffenson B.J."/>
            <person name="Schwessinger B."/>
            <person name="Dodds P.N."/>
            <person name="Figueroa M."/>
        </authorList>
    </citation>
    <scope>NUCLEOTIDE SEQUENCE [LARGE SCALE GENOMIC DNA]</scope>
    <source>
        <strain evidence="2">21-0</strain>
    </source>
</reference>
<keyword evidence="3" id="KW-1185">Reference proteome</keyword>